<gene>
    <name evidence="1" type="ORF">PV666_44750</name>
</gene>
<dbReference type="Proteomes" id="UP001272987">
    <property type="component" value="Unassembled WGS sequence"/>
</dbReference>
<name>A0ABU4MBK1_9ACTN</name>
<proteinExistence type="predicted"/>
<evidence type="ECO:0000313" key="2">
    <source>
        <dbReference type="Proteomes" id="UP001272987"/>
    </source>
</evidence>
<comment type="caution">
    <text evidence="1">The sequence shown here is derived from an EMBL/GenBank/DDBJ whole genome shotgun (WGS) entry which is preliminary data.</text>
</comment>
<organism evidence="1 2">
    <name type="scientific">Streptomyces acidiscabies</name>
    <dbReference type="NCBI Taxonomy" id="42234"/>
    <lineage>
        <taxon>Bacteria</taxon>
        <taxon>Bacillati</taxon>
        <taxon>Actinomycetota</taxon>
        <taxon>Actinomycetes</taxon>
        <taxon>Kitasatosporales</taxon>
        <taxon>Streptomycetaceae</taxon>
        <taxon>Streptomyces</taxon>
    </lineage>
</organism>
<dbReference type="EMBL" id="JARAWP010000040">
    <property type="protein sequence ID" value="MDX3024927.1"/>
    <property type="molecule type" value="Genomic_DNA"/>
</dbReference>
<dbReference type="RefSeq" id="WP_319167286.1">
    <property type="nucleotide sequence ID" value="NZ_JARAWP010000040.1"/>
</dbReference>
<reference evidence="1 2" key="1">
    <citation type="journal article" date="2023" name="Microb. Genom.">
        <title>Mesoterricola silvestris gen. nov., sp. nov., Mesoterricola sediminis sp. nov., Geothrix oryzae sp. nov., Geothrix edaphica sp. nov., Geothrix rubra sp. nov., and Geothrix limicola sp. nov., six novel members of Acidobacteriota isolated from soils.</title>
        <authorList>
            <person name="Weisberg A.J."/>
            <person name="Pearce E."/>
            <person name="Kramer C.G."/>
            <person name="Chang J.H."/>
            <person name="Clarke C.R."/>
        </authorList>
    </citation>
    <scope>NUCLEOTIDE SEQUENCE [LARGE SCALE GENOMIC DNA]</scope>
    <source>
        <strain evidence="1 2">NB05-1H</strain>
    </source>
</reference>
<accession>A0ABU4MBK1</accession>
<protein>
    <submittedName>
        <fullName evidence="1">Uncharacterized protein</fullName>
    </submittedName>
</protein>
<evidence type="ECO:0000313" key="1">
    <source>
        <dbReference type="EMBL" id="MDX3024927.1"/>
    </source>
</evidence>
<keyword evidence="2" id="KW-1185">Reference proteome</keyword>
<sequence length="200" mass="22106">MTSTTLIAIDPFTSPSPHASRHVPSLWERSPWLLGCLTTYFRQIIVMTGEQMSVPFLGTHHHWHVGFGETPPPTMLDHFDVVRVSIGLGLHAIDTMLDSGHRVGPLLCCSMHRLLLIPVESGASDRWHAPHSTASHGPSLRCRSQELQPLCHRVWLIPPGQRAAPTATAAVLHTTLSLVCAHVRASRQPDVPRLQQTCRV</sequence>